<protein>
    <submittedName>
        <fullName evidence="8">CD63 antigen-like</fullName>
    </submittedName>
</protein>
<dbReference type="AlphaFoldDB" id="A0A6J1PG87"/>
<feature type="signal peptide" evidence="6">
    <location>
        <begin position="1"/>
        <end position="21"/>
    </location>
</feature>
<dbReference type="OrthoDB" id="71600at2759"/>
<sequence length="158" mass="17938">MLIVQSAVAIYMLVLVPRAATDFKEAFKNYGYRCEDTKFVDDIQDRSYCCGIYSYHDYQEILDILIPGSCCNNSWGVCTAEDVGFRPGCAFRLNTSRLIHQVYLMSIFILTVTVTVLIGFLFTLYLTNSIKEKNAVKRQETYTLLHGNNANKIFPASS</sequence>
<evidence type="ECO:0000256" key="3">
    <source>
        <dbReference type="ARBA" id="ARBA00022989"/>
    </source>
</evidence>
<evidence type="ECO:0000256" key="6">
    <source>
        <dbReference type="SAM" id="SignalP"/>
    </source>
</evidence>
<dbReference type="CDD" id="cd03127">
    <property type="entry name" value="tetraspanin_LEL"/>
    <property type="match status" value="1"/>
</dbReference>
<dbReference type="RefSeq" id="XP_024868572.1">
    <property type="nucleotide sequence ID" value="XM_025012804.1"/>
</dbReference>
<keyword evidence="2 5" id="KW-0812">Transmembrane</keyword>
<keyword evidence="7" id="KW-1185">Reference proteome</keyword>
<comment type="subcellular location">
    <subcellularLocation>
        <location evidence="1">Membrane</location>
        <topology evidence="1">Multi-pass membrane protein</topology>
    </subcellularLocation>
</comment>
<feature type="transmembrane region" description="Helical" evidence="5">
    <location>
        <begin position="102"/>
        <end position="126"/>
    </location>
</feature>
<name>A0A6J1PG87_9HYME</name>
<keyword evidence="3 5" id="KW-1133">Transmembrane helix</keyword>
<evidence type="ECO:0000313" key="7">
    <source>
        <dbReference type="Proteomes" id="UP000504618"/>
    </source>
</evidence>
<feature type="chain" id="PRO_5026953822" evidence="6">
    <location>
        <begin position="22"/>
        <end position="158"/>
    </location>
</feature>
<proteinExistence type="predicted"/>
<dbReference type="InterPro" id="IPR008952">
    <property type="entry name" value="Tetraspanin_EC2_sf"/>
</dbReference>
<dbReference type="Pfam" id="PF00335">
    <property type="entry name" value="Tetraspanin"/>
    <property type="match status" value="1"/>
</dbReference>
<reference evidence="8" key="1">
    <citation type="submission" date="2025-08" db="UniProtKB">
        <authorList>
            <consortium name="RefSeq"/>
        </authorList>
    </citation>
    <scope>IDENTIFICATION</scope>
    <source>
        <tissue evidence="8">Whole body</tissue>
    </source>
</reference>
<evidence type="ECO:0000256" key="1">
    <source>
        <dbReference type="ARBA" id="ARBA00004141"/>
    </source>
</evidence>
<evidence type="ECO:0000313" key="8">
    <source>
        <dbReference type="RefSeq" id="XP_024868572.1"/>
    </source>
</evidence>
<evidence type="ECO:0000256" key="5">
    <source>
        <dbReference type="SAM" id="Phobius"/>
    </source>
</evidence>
<gene>
    <name evidence="8" type="primary">LOC112452526</name>
</gene>
<dbReference type="GO" id="GO:0016020">
    <property type="term" value="C:membrane"/>
    <property type="evidence" value="ECO:0007669"/>
    <property type="project" value="UniProtKB-SubCell"/>
</dbReference>
<organism evidence="7 8">
    <name type="scientific">Temnothorax curvispinosus</name>
    <dbReference type="NCBI Taxonomy" id="300111"/>
    <lineage>
        <taxon>Eukaryota</taxon>
        <taxon>Metazoa</taxon>
        <taxon>Ecdysozoa</taxon>
        <taxon>Arthropoda</taxon>
        <taxon>Hexapoda</taxon>
        <taxon>Insecta</taxon>
        <taxon>Pterygota</taxon>
        <taxon>Neoptera</taxon>
        <taxon>Endopterygota</taxon>
        <taxon>Hymenoptera</taxon>
        <taxon>Apocrita</taxon>
        <taxon>Aculeata</taxon>
        <taxon>Formicoidea</taxon>
        <taxon>Formicidae</taxon>
        <taxon>Myrmicinae</taxon>
        <taxon>Temnothorax</taxon>
    </lineage>
</organism>
<dbReference type="InterPro" id="IPR018499">
    <property type="entry name" value="Tetraspanin/Peripherin"/>
</dbReference>
<dbReference type="Proteomes" id="UP000504618">
    <property type="component" value="Unplaced"/>
</dbReference>
<keyword evidence="6" id="KW-0732">Signal</keyword>
<keyword evidence="4 5" id="KW-0472">Membrane</keyword>
<accession>A0A6J1PG87</accession>
<evidence type="ECO:0000256" key="4">
    <source>
        <dbReference type="ARBA" id="ARBA00023136"/>
    </source>
</evidence>
<dbReference type="GeneID" id="112452526"/>
<dbReference type="Gene3D" id="1.10.1450.10">
    <property type="entry name" value="Tetraspanin"/>
    <property type="match status" value="1"/>
</dbReference>
<dbReference type="SUPFAM" id="SSF48652">
    <property type="entry name" value="Tetraspanin"/>
    <property type="match status" value="1"/>
</dbReference>
<evidence type="ECO:0000256" key="2">
    <source>
        <dbReference type="ARBA" id="ARBA00022692"/>
    </source>
</evidence>